<evidence type="ECO:0000256" key="11">
    <source>
        <dbReference type="HAMAP-Rule" id="MF_01635"/>
    </source>
</evidence>
<dbReference type="Proteomes" id="UP001205566">
    <property type="component" value="Unassembled WGS sequence"/>
</dbReference>
<evidence type="ECO:0000256" key="1">
    <source>
        <dbReference type="ARBA" id="ARBA00001946"/>
    </source>
</evidence>
<dbReference type="Gene3D" id="1.20.120.1780">
    <property type="entry name" value="UbiA prenyltransferase"/>
    <property type="match status" value="1"/>
</dbReference>
<evidence type="ECO:0000256" key="4">
    <source>
        <dbReference type="ARBA" id="ARBA00022475"/>
    </source>
</evidence>
<keyword evidence="5 11" id="KW-0997">Cell inner membrane</keyword>
<protein>
    <recommendedName>
        <fullName evidence="11 12">4-hydroxybenzoate octaprenyltransferase</fullName>
        <ecNumber evidence="11 12">2.5.1.39</ecNumber>
    </recommendedName>
    <alternativeName>
        <fullName evidence="11">4-HB polyprenyltransferase</fullName>
    </alternativeName>
</protein>
<organism evidence="13 14">
    <name type="scientific">Microbulbifer elongatus</name>
    <dbReference type="NCBI Taxonomy" id="86173"/>
    <lineage>
        <taxon>Bacteria</taxon>
        <taxon>Pseudomonadati</taxon>
        <taxon>Pseudomonadota</taxon>
        <taxon>Gammaproteobacteria</taxon>
        <taxon>Cellvibrionales</taxon>
        <taxon>Microbulbiferaceae</taxon>
        <taxon>Microbulbifer</taxon>
    </lineage>
</organism>
<dbReference type="CDD" id="cd13959">
    <property type="entry name" value="PT_UbiA_COQ2"/>
    <property type="match status" value="1"/>
</dbReference>
<feature type="transmembrane region" description="Helical" evidence="11">
    <location>
        <begin position="126"/>
        <end position="144"/>
    </location>
</feature>
<feature type="transmembrane region" description="Helical" evidence="11">
    <location>
        <begin position="278"/>
        <end position="298"/>
    </location>
</feature>
<evidence type="ECO:0000256" key="7">
    <source>
        <dbReference type="ARBA" id="ARBA00022688"/>
    </source>
</evidence>
<dbReference type="Gene3D" id="1.10.357.140">
    <property type="entry name" value="UbiA prenyltransferase"/>
    <property type="match status" value="1"/>
</dbReference>
<keyword evidence="7 11" id="KW-0831">Ubiquinone biosynthesis</keyword>
<evidence type="ECO:0000256" key="10">
    <source>
        <dbReference type="ARBA" id="ARBA00023136"/>
    </source>
</evidence>
<evidence type="ECO:0000256" key="3">
    <source>
        <dbReference type="ARBA" id="ARBA00005985"/>
    </source>
</evidence>
<keyword evidence="10 11" id="KW-0472">Membrane</keyword>
<dbReference type="NCBIfam" id="TIGR01474">
    <property type="entry name" value="ubiA_proteo"/>
    <property type="match status" value="1"/>
</dbReference>
<feature type="transmembrane region" description="Helical" evidence="11">
    <location>
        <begin position="176"/>
        <end position="199"/>
    </location>
</feature>
<gene>
    <name evidence="11 13" type="primary">ubiA</name>
    <name evidence="13" type="ORF">HXX02_11765</name>
</gene>
<feature type="transmembrane region" description="Helical" evidence="11">
    <location>
        <begin position="32"/>
        <end position="49"/>
    </location>
</feature>
<keyword evidence="6 11" id="KW-0808">Transferase</keyword>
<dbReference type="InterPro" id="IPR044878">
    <property type="entry name" value="UbiA_sf"/>
</dbReference>
<evidence type="ECO:0000256" key="9">
    <source>
        <dbReference type="ARBA" id="ARBA00022989"/>
    </source>
</evidence>
<evidence type="ECO:0000313" key="13">
    <source>
        <dbReference type="EMBL" id="MCQ3830127.1"/>
    </source>
</evidence>
<keyword evidence="9 11" id="KW-1133">Transmembrane helix</keyword>
<dbReference type="EMBL" id="JACASI010000031">
    <property type="protein sequence ID" value="MCQ3830127.1"/>
    <property type="molecule type" value="Genomic_DNA"/>
</dbReference>
<comment type="similarity">
    <text evidence="3 11">Belongs to the UbiA prenyltransferase family.</text>
</comment>
<evidence type="ECO:0000256" key="2">
    <source>
        <dbReference type="ARBA" id="ARBA00004141"/>
    </source>
</evidence>
<dbReference type="InterPro" id="IPR039653">
    <property type="entry name" value="Prenyltransferase"/>
</dbReference>
<proteinExistence type="inferred from homology"/>
<dbReference type="PANTHER" id="PTHR11048">
    <property type="entry name" value="PRENYLTRANSFERASES"/>
    <property type="match status" value="1"/>
</dbReference>
<evidence type="ECO:0000256" key="8">
    <source>
        <dbReference type="ARBA" id="ARBA00022692"/>
    </source>
</evidence>
<dbReference type="GO" id="GO:0008412">
    <property type="term" value="F:4-hydroxybenzoate polyprenyltransferase activity"/>
    <property type="evidence" value="ECO:0007669"/>
    <property type="project" value="UniProtKB-EC"/>
</dbReference>
<dbReference type="EC" id="2.5.1.39" evidence="11 12"/>
<evidence type="ECO:0000256" key="12">
    <source>
        <dbReference type="NCBIfam" id="TIGR01474"/>
    </source>
</evidence>
<comment type="cofactor">
    <cofactor evidence="1 11">
        <name>Mg(2+)</name>
        <dbReference type="ChEBI" id="CHEBI:18420"/>
    </cofactor>
</comment>
<evidence type="ECO:0000256" key="5">
    <source>
        <dbReference type="ARBA" id="ARBA00022519"/>
    </source>
</evidence>
<sequence length="299" mass="33318">MQAIRQQLQQRFAQHWPSVQPYWQLARLDRPIGSLLLLWPTWAALWIAAEGWPGLHLFVVFTLGVILTRAAGCAINDFADRNIDGHVKRTNQRPLATGAATPRGAIILFASLMLLAFLLVLTTNRLTVLLSLPALALAFCYPFAKRYTHLPQVVLGSAFSMGIPMAFAAVTGEVPAVAWVLFTANLLWTVAYDTFYAMVDRDDDLKIGVKSTAILFGDMDRVMTGCLQGMVILALLILGGRTDMGPLYYGGVAVAAGLFCYQQWLIRERQRESCFRAFLNNNWVGMAIFLGIFSHYLWN</sequence>
<keyword evidence="4 11" id="KW-1003">Cell membrane</keyword>
<accession>A0ABT1P1Y1</accession>
<evidence type="ECO:0000256" key="6">
    <source>
        <dbReference type="ARBA" id="ARBA00022679"/>
    </source>
</evidence>
<comment type="function">
    <text evidence="11">Catalyzes the prenylation of para-hydroxybenzoate (PHB) with an all-trans polyprenyl group. Mediates the second step in the final reaction sequence of ubiquinone-8 (UQ-8) biosynthesis, which is the condensation of the polyisoprenoid side chain with PHB, generating the first membrane-bound Q intermediate 3-octaprenyl-4-hydroxybenzoate.</text>
</comment>
<dbReference type="InterPro" id="IPR030470">
    <property type="entry name" value="UbiA_prenylTrfase_CS"/>
</dbReference>
<dbReference type="HAMAP" id="MF_01635">
    <property type="entry name" value="UbiA"/>
    <property type="match status" value="1"/>
</dbReference>
<dbReference type="InterPro" id="IPR006370">
    <property type="entry name" value="HB_polyprenyltransferase-like"/>
</dbReference>
<keyword evidence="11" id="KW-0460">Magnesium</keyword>
<comment type="subcellular location">
    <subcellularLocation>
        <location evidence="11">Cell inner membrane</location>
        <topology evidence="11">Multi-pass membrane protein</topology>
    </subcellularLocation>
    <subcellularLocation>
        <location evidence="2">Membrane</location>
        <topology evidence="2">Multi-pass membrane protein</topology>
    </subcellularLocation>
</comment>
<dbReference type="PROSITE" id="PS00943">
    <property type="entry name" value="UBIA"/>
    <property type="match status" value="1"/>
</dbReference>
<feature type="transmembrane region" description="Helical" evidence="11">
    <location>
        <begin position="100"/>
        <end position="120"/>
    </location>
</feature>
<comment type="pathway">
    <text evidence="11">Cofactor biosynthesis; ubiquinone biosynthesis.</text>
</comment>
<dbReference type="InterPro" id="IPR000537">
    <property type="entry name" value="UbiA_prenyltransferase"/>
</dbReference>
<evidence type="ECO:0000313" key="14">
    <source>
        <dbReference type="Proteomes" id="UP001205566"/>
    </source>
</evidence>
<comment type="catalytic activity">
    <reaction evidence="11">
        <text>all-trans-octaprenyl diphosphate + 4-hydroxybenzoate = 4-hydroxy-3-(all-trans-octaprenyl)benzoate + diphosphate</text>
        <dbReference type="Rhea" id="RHEA:27782"/>
        <dbReference type="ChEBI" id="CHEBI:1617"/>
        <dbReference type="ChEBI" id="CHEBI:17879"/>
        <dbReference type="ChEBI" id="CHEBI:33019"/>
        <dbReference type="ChEBI" id="CHEBI:57711"/>
        <dbReference type="EC" id="2.5.1.39"/>
    </reaction>
</comment>
<feature type="transmembrane region" description="Helical" evidence="11">
    <location>
        <begin position="220"/>
        <end position="240"/>
    </location>
</feature>
<comment type="caution">
    <text evidence="13">The sequence shown here is derived from an EMBL/GenBank/DDBJ whole genome shotgun (WGS) entry which is preliminary data.</text>
</comment>
<name>A0ABT1P1Y1_9GAMM</name>
<dbReference type="Pfam" id="PF01040">
    <property type="entry name" value="UbiA"/>
    <property type="match status" value="1"/>
</dbReference>
<feature type="transmembrane region" description="Helical" evidence="11">
    <location>
        <begin position="246"/>
        <end position="266"/>
    </location>
</feature>
<reference evidence="13" key="1">
    <citation type="thesis" date="2020" institute="Technische Universitat Dresden" country="Dresden, Germany">
        <title>The Agarolytic System of Microbulbifer elongatus PORT2, Isolated from Batu Karas, Pangandaran West Java Indonesia.</title>
        <authorList>
            <person name="Anggraeni S.R."/>
        </authorList>
    </citation>
    <scope>NUCLEOTIDE SEQUENCE</scope>
    <source>
        <strain evidence="13">PORT2</strain>
    </source>
</reference>
<feature type="transmembrane region" description="Helical" evidence="11">
    <location>
        <begin position="55"/>
        <end position="79"/>
    </location>
</feature>
<dbReference type="PANTHER" id="PTHR11048:SF28">
    <property type="entry name" value="4-HYDROXYBENZOATE POLYPRENYLTRANSFERASE, MITOCHONDRIAL"/>
    <property type="match status" value="1"/>
</dbReference>
<keyword evidence="8 11" id="KW-0812">Transmembrane</keyword>
<feature type="transmembrane region" description="Helical" evidence="11">
    <location>
        <begin position="153"/>
        <end position="170"/>
    </location>
</feature>
<dbReference type="RefSeq" id="WP_255875110.1">
    <property type="nucleotide sequence ID" value="NZ_JACASI010000031.1"/>
</dbReference>
<keyword evidence="14" id="KW-1185">Reference proteome</keyword>